<sequence length="333" mass="36912">MSDIGPQLPGDKEVSIGPVLPANFRSSSTNEVGVIGPILPSDMEDNTMVGPMLPPGLEKRIQPNEPTPIEPTSESSENIVEEESYGPSLPPELAASRAPSKPRRGPIGPQLPSGLVLNTPTEDDSTVGPMLPSSGVESNSDLSAKIREIEERAQRTKELTDAAGNPQKVERGEWMLVPPTSKTPGSDPLNLKTRQFAKNTTELDFDSSGWTETPADREKRLRKGKETKVKRKKDVNEDFEAAKLHEKERHIAKEVAEYNVTHRPKSLMDMHLENKAKKKRTLGIDEDDPTQRRFDRDRDLSIKTLDPKKQQELLERAGKLGSRFSRGNKGSFL</sequence>
<dbReference type="PANTHER" id="PTHR46370:SF1">
    <property type="entry name" value="GPALPP MOTIFS-CONTAINING PROTEIN 1"/>
    <property type="match status" value="1"/>
</dbReference>
<proteinExistence type="predicted"/>
<accession>A0ABR2W2G6</accession>
<feature type="domain" description="DUF3752" evidence="2">
    <location>
        <begin position="178"/>
        <end position="325"/>
    </location>
</feature>
<dbReference type="PANTHER" id="PTHR46370">
    <property type="entry name" value="GPALPP MOTIFS-CONTAINING PROTEIN 1"/>
    <property type="match status" value="1"/>
</dbReference>
<dbReference type="InterPro" id="IPR046331">
    <property type="entry name" value="GPAM1-like"/>
</dbReference>
<evidence type="ECO:0000259" key="2">
    <source>
        <dbReference type="Pfam" id="PF12572"/>
    </source>
</evidence>
<gene>
    <name evidence="3" type="ORF">K7432_005905</name>
</gene>
<dbReference type="EMBL" id="JASJQH010007121">
    <property type="protein sequence ID" value="KAK9717858.1"/>
    <property type="molecule type" value="Genomic_DNA"/>
</dbReference>
<evidence type="ECO:0000313" key="3">
    <source>
        <dbReference type="EMBL" id="KAK9717858.1"/>
    </source>
</evidence>
<evidence type="ECO:0000256" key="1">
    <source>
        <dbReference type="SAM" id="MobiDB-lite"/>
    </source>
</evidence>
<feature type="region of interest" description="Disordered" evidence="1">
    <location>
        <begin position="273"/>
        <end position="307"/>
    </location>
</feature>
<organism evidence="3 4">
    <name type="scientific">Basidiobolus ranarum</name>
    <dbReference type="NCBI Taxonomy" id="34480"/>
    <lineage>
        <taxon>Eukaryota</taxon>
        <taxon>Fungi</taxon>
        <taxon>Fungi incertae sedis</taxon>
        <taxon>Zoopagomycota</taxon>
        <taxon>Entomophthoromycotina</taxon>
        <taxon>Basidiobolomycetes</taxon>
        <taxon>Basidiobolales</taxon>
        <taxon>Basidiobolaceae</taxon>
        <taxon>Basidiobolus</taxon>
    </lineage>
</organism>
<evidence type="ECO:0000313" key="4">
    <source>
        <dbReference type="Proteomes" id="UP001479436"/>
    </source>
</evidence>
<dbReference type="Pfam" id="PF12572">
    <property type="entry name" value="DUF3752"/>
    <property type="match status" value="1"/>
</dbReference>
<reference evidence="3 4" key="1">
    <citation type="submission" date="2023-04" db="EMBL/GenBank/DDBJ databases">
        <title>Genome of Basidiobolus ranarum AG-B5.</title>
        <authorList>
            <person name="Stajich J.E."/>
            <person name="Carter-House D."/>
            <person name="Gryganskyi A."/>
        </authorList>
    </citation>
    <scope>NUCLEOTIDE SEQUENCE [LARGE SCALE GENOMIC DNA]</scope>
    <source>
        <strain evidence="3 4">AG-B5</strain>
    </source>
</reference>
<dbReference type="Proteomes" id="UP001479436">
    <property type="component" value="Unassembled WGS sequence"/>
</dbReference>
<feature type="region of interest" description="Disordered" evidence="1">
    <location>
        <begin position="1"/>
        <end position="142"/>
    </location>
</feature>
<protein>
    <recommendedName>
        <fullName evidence="2">DUF3752 domain-containing protein</fullName>
    </recommendedName>
</protein>
<comment type="caution">
    <text evidence="3">The sequence shown here is derived from an EMBL/GenBank/DDBJ whole genome shotgun (WGS) entry which is preliminary data.</text>
</comment>
<feature type="compositionally biased region" description="Basic and acidic residues" evidence="1">
    <location>
        <begin position="214"/>
        <end position="227"/>
    </location>
</feature>
<feature type="region of interest" description="Disordered" evidence="1">
    <location>
        <begin position="155"/>
        <end position="191"/>
    </location>
</feature>
<keyword evidence="4" id="KW-1185">Reference proteome</keyword>
<dbReference type="InterPro" id="IPR022226">
    <property type="entry name" value="DUF3752"/>
</dbReference>
<feature type="compositionally biased region" description="Basic and acidic residues" evidence="1">
    <location>
        <begin position="289"/>
        <end position="307"/>
    </location>
</feature>
<name>A0ABR2W2G6_9FUNG</name>
<feature type="region of interest" description="Disordered" evidence="1">
    <location>
        <begin position="204"/>
        <end position="233"/>
    </location>
</feature>